<dbReference type="InterPro" id="IPR022066">
    <property type="entry name" value="PdtaS_GAF"/>
</dbReference>
<keyword evidence="5" id="KW-0547">Nucleotide-binding</keyword>
<evidence type="ECO:0000256" key="5">
    <source>
        <dbReference type="ARBA" id="ARBA00022741"/>
    </source>
</evidence>
<evidence type="ECO:0000256" key="6">
    <source>
        <dbReference type="ARBA" id="ARBA00022777"/>
    </source>
</evidence>
<dbReference type="InterPro" id="IPR035965">
    <property type="entry name" value="PAS-like_dom_sf"/>
</dbReference>
<sequence>MPSLSKFLADNPDLSGKEADWLQHLVGDWNLLSDLLRTDLVLWIRGEEGALAVAHCRPATGSTVYYEDPVGTVRSAVTGDPEDPDAAADPEGAEIARLLAGGEPTEEPTPIEREGRSATGVMVPVRKNGRTLAVLAAESPDSDATPSDNETHQRRLGVRVLEMLQHGAFPIEGAPIPPRRGAPRVGDGVVELDEAGVVQWTSPNARSAFHRFGIAGELTGTTLAELSTEVLQSRSPVDESLPLVLMGRAAWRSDMQARGGTLSLRAVPLTQNGTRTGALILVRDVTELRRRERELITKDATIREVHHRVKNNLQTVAALLRMQSRRMKTDEAREALAEAMRRVSTIALVHESLLQGSEEAVHFDEVIDRCLRLAVDAASATVHRAGSPRLTDAQVEVRTEKIGRVGTIRAEEATPLALVVTELATNAVEHGLSETGGTLTIRSERTGSHLVISIEDDGNGMGAAKPTGLGTNIALTLVQGQLGGTLTWENRPEGGTAAVVDVYLDPLTL</sequence>
<dbReference type="GO" id="GO:0005524">
    <property type="term" value="F:ATP binding"/>
    <property type="evidence" value="ECO:0007669"/>
    <property type="project" value="UniProtKB-KW"/>
</dbReference>
<organism evidence="10 11">
    <name type="scientific">Brachybacterium aquaticum</name>
    <dbReference type="NCBI Taxonomy" id="1432564"/>
    <lineage>
        <taxon>Bacteria</taxon>
        <taxon>Bacillati</taxon>
        <taxon>Actinomycetota</taxon>
        <taxon>Actinomycetes</taxon>
        <taxon>Micrococcales</taxon>
        <taxon>Dermabacteraceae</taxon>
        <taxon>Brachybacterium</taxon>
    </lineage>
</organism>
<protein>
    <recommendedName>
        <fullName evidence="2">histidine kinase</fullName>
        <ecNumber evidence="2">2.7.13.3</ecNumber>
    </recommendedName>
</protein>
<keyword evidence="3" id="KW-0597">Phosphoprotein</keyword>
<dbReference type="RefSeq" id="WP_184324494.1">
    <property type="nucleotide sequence ID" value="NZ_JACHLZ010000001.1"/>
</dbReference>
<dbReference type="SMART" id="SM00387">
    <property type="entry name" value="HATPase_c"/>
    <property type="match status" value="1"/>
</dbReference>
<dbReference type="EC" id="2.7.13.3" evidence="2"/>
<dbReference type="EMBL" id="JACHLZ010000001">
    <property type="protein sequence ID" value="MBB5830954.1"/>
    <property type="molecule type" value="Genomic_DNA"/>
</dbReference>
<evidence type="ECO:0000256" key="3">
    <source>
        <dbReference type="ARBA" id="ARBA00022553"/>
    </source>
</evidence>
<accession>A0A841ACR1</accession>
<dbReference type="InterPro" id="IPR038424">
    <property type="entry name" value="H_kinase_PdtaS_GAF_sf"/>
</dbReference>
<comment type="catalytic activity">
    <reaction evidence="1">
        <text>ATP + protein L-histidine = ADP + protein N-phospho-L-histidine.</text>
        <dbReference type="EC" id="2.7.13.3"/>
    </reaction>
</comment>
<dbReference type="Pfam" id="PF12282">
    <property type="entry name" value="GAF_PdtaS"/>
    <property type="match status" value="1"/>
</dbReference>
<dbReference type="PANTHER" id="PTHR41523:SF8">
    <property type="entry name" value="ETHYLENE RESPONSE SENSOR PROTEIN"/>
    <property type="match status" value="1"/>
</dbReference>
<dbReference type="SUPFAM" id="SSF55874">
    <property type="entry name" value="ATPase domain of HSP90 chaperone/DNA topoisomerase II/histidine kinase"/>
    <property type="match status" value="1"/>
</dbReference>
<evidence type="ECO:0000313" key="10">
    <source>
        <dbReference type="EMBL" id="MBB5830954.1"/>
    </source>
</evidence>
<name>A0A841ACR1_9MICO</name>
<comment type="caution">
    <text evidence="10">The sequence shown here is derived from an EMBL/GenBank/DDBJ whole genome shotgun (WGS) entry which is preliminary data.</text>
</comment>
<dbReference type="InterPro" id="IPR005467">
    <property type="entry name" value="His_kinase_dom"/>
</dbReference>
<dbReference type="PANTHER" id="PTHR41523">
    <property type="entry name" value="TWO-COMPONENT SYSTEM SENSOR PROTEIN"/>
    <property type="match status" value="1"/>
</dbReference>
<dbReference type="AlphaFoldDB" id="A0A841ACR1"/>
<feature type="domain" description="Histidine kinase" evidence="9">
    <location>
        <begin position="304"/>
        <end position="506"/>
    </location>
</feature>
<dbReference type="SMART" id="SM00911">
    <property type="entry name" value="HWE_HK"/>
    <property type="match status" value="1"/>
</dbReference>
<dbReference type="Proteomes" id="UP000588158">
    <property type="component" value="Unassembled WGS sequence"/>
</dbReference>
<feature type="region of interest" description="Disordered" evidence="8">
    <location>
        <begin position="99"/>
        <end position="118"/>
    </location>
</feature>
<keyword evidence="4" id="KW-0808">Transferase</keyword>
<dbReference type="Pfam" id="PF08448">
    <property type="entry name" value="PAS_4"/>
    <property type="match status" value="1"/>
</dbReference>
<dbReference type="GO" id="GO:0004673">
    <property type="term" value="F:protein histidine kinase activity"/>
    <property type="evidence" value="ECO:0007669"/>
    <property type="project" value="UniProtKB-EC"/>
</dbReference>
<evidence type="ECO:0000256" key="2">
    <source>
        <dbReference type="ARBA" id="ARBA00012438"/>
    </source>
</evidence>
<dbReference type="InterPro" id="IPR011102">
    <property type="entry name" value="Sig_transdc_His_kinase_HWE"/>
</dbReference>
<gene>
    <name evidence="10" type="ORF">HNR70_000767</name>
</gene>
<evidence type="ECO:0000259" key="9">
    <source>
        <dbReference type="PROSITE" id="PS50109"/>
    </source>
</evidence>
<dbReference type="PROSITE" id="PS50109">
    <property type="entry name" value="HIS_KIN"/>
    <property type="match status" value="1"/>
</dbReference>
<keyword evidence="11" id="KW-1185">Reference proteome</keyword>
<evidence type="ECO:0000256" key="8">
    <source>
        <dbReference type="SAM" id="MobiDB-lite"/>
    </source>
</evidence>
<evidence type="ECO:0000256" key="4">
    <source>
        <dbReference type="ARBA" id="ARBA00022679"/>
    </source>
</evidence>
<keyword evidence="7" id="KW-0067">ATP-binding</keyword>
<dbReference type="Gene3D" id="3.30.450.20">
    <property type="entry name" value="PAS domain"/>
    <property type="match status" value="1"/>
</dbReference>
<dbReference type="Gene3D" id="3.30.450.280">
    <property type="entry name" value="GAF domain"/>
    <property type="match status" value="1"/>
</dbReference>
<evidence type="ECO:0000313" key="11">
    <source>
        <dbReference type="Proteomes" id="UP000588158"/>
    </source>
</evidence>
<proteinExistence type="predicted"/>
<evidence type="ECO:0000256" key="1">
    <source>
        <dbReference type="ARBA" id="ARBA00000085"/>
    </source>
</evidence>
<dbReference type="InterPro" id="IPR003594">
    <property type="entry name" value="HATPase_dom"/>
</dbReference>
<dbReference type="Pfam" id="PF07568">
    <property type="entry name" value="HisKA_2"/>
    <property type="match status" value="1"/>
</dbReference>
<dbReference type="InterPro" id="IPR013656">
    <property type="entry name" value="PAS_4"/>
</dbReference>
<evidence type="ECO:0000256" key="7">
    <source>
        <dbReference type="ARBA" id="ARBA00022840"/>
    </source>
</evidence>
<keyword evidence="6 10" id="KW-0418">Kinase</keyword>
<dbReference type="InterPro" id="IPR036890">
    <property type="entry name" value="HATPase_C_sf"/>
</dbReference>
<dbReference type="Pfam" id="PF02518">
    <property type="entry name" value="HATPase_c"/>
    <property type="match status" value="1"/>
</dbReference>
<dbReference type="SUPFAM" id="SSF55785">
    <property type="entry name" value="PYP-like sensor domain (PAS domain)"/>
    <property type="match status" value="1"/>
</dbReference>
<dbReference type="Gene3D" id="3.30.565.10">
    <property type="entry name" value="Histidine kinase-like ATPase, C-terminal domain"/>
    <property type="match status" value="1"/>
</dbReference>
<dbReference type="InterPro" id="IPR011495">
    <property type="entry name" value="Sig_transdc_His_kin_sub2_dim/P"/>
</dbReference>
<reference evidence="10 11" key="1">
    <citation type="submission" date="2020-08" db="EMBL/GenBank/DDBJ databases">
        <title>Sequencing the genomes of 1000 actinobacteria strains.</title>
        <authorList>
            <person name="Klenk H.-P."/>
        </authorList>
    </citation>
    <scope>NUCLEOTIDE SEQUENCE [LARGE SCALE GENOMIC DNA]</scope>
    <source>
        <strain evidence="10 11">DSM 28796</strain>
    </source>
</reference>